<proteinExistence type="inferred from homology"/>
<comment type="caution">
    <text evidence="4">The sequence shown here is derived from an EMBL/GenBank/DDBJ whole genome shotgun (WGS) entry which is preliminary data.</text>
</comment>
<evidence type="ECO:0000259" key="3">
    <source>
        <dbReference type="PROSITE" id="PS00745"/>
    </source>
</evidence>
<dbReference type="GO" id="GO:0003747">
    <property type="term" value="F:translation release factor activity"/>
    <property type="evidence" value="ECO:0007669"/>
    <property type="project" value="InterPro"/>
</dbReference>
<dbReference type="SUPFAM" id="SSF75620">
    <property type="entry name" value="Release factor"/>
    <property type="match status" value="1"/>
</dbReference>
<dbReference type="Proteomes" id="UP000824261">
    <property type="component" value="Unassembled WGS sequence"/>
</dbReference>
<organism evidence="4 5">
    <name type="scientific">Candidatus Aveggerthella stercoripullorum</name>
    <dbReference type="NCBI Taxonomy" id="2840688"/>
    <lineage>
        <taxon>Bacteria</taxon>
        <taxon>Bacillati</taxon>
        <taxon>Actinomycetota</taxon>
        <taxon>Coriobacteriia</taxon>
        <taxon>Eggerthellales</taxon>
        <taxon>Eggerthellaceae</taxon>
        <taxon>Eggerthellaceae incertae sedis</taxon>
        <taxon>Candidatus Aveggerthella</taxon>
    </lineage>
</organism>
<feature type="compositionally biased region" description="Basic residues" evidence="2">
    <location>
        <begin position="85"/>
        <end position="107"/>
    </location>
</feature>
<feature type="domain" description="Prokaryotic-type class I peptide chain release factors" evidence="3">
    <location>
        <begin position="32"/>
        <end position="48"/>
    </location>
</feature>
<dbReference type="Pfam" id="PF00472">
    <property type="entry name" value="RF-1"/>
    <property type="match status" value="1"/>
</dbReference>
<dbReference type="AlphaFoldDB" id="A0A9D1A0T6"/>
<dbReference type="InterPro" id="IPR000352">
    <property type="entry name" value="Pep_chain_release_fac_I"/>
</dbReference>
<reference evidence="4" key="1">
    <citation type="submission" date="2020-10" db="EMBL/GenBank/DDBJ databases">
        <authorList>
            <person name="Gilroy R."/>
        </authorList>
    </citation>
    <scope>NUCLEOTIDE SEQUENCE</scope>
    <source>
        <strain evidence="4">ChiGjej1B1-2707</strain>
    </source>
</reference>
<evidence type="ECO:0000313" key="4">
    <source>
        <dbReference type="EMBL" id="HIR01972.1"/>
    </source>
</evidence>
<feature type="compositionally biased region" description="Basic and acidic residues" evidence="2">
    <location>
        <begin position="108"/>
        <end position="123"/>
    </location>
</feature>
<name>A0A9D1A0T6_9ACTN</name>
<protein>
    <submittedName>
        <fullName evidence="4">Peptide chain release factor-like protein</fullName>
    </submittedName>
</protein>
<evidence type="ECO:0000256" key="1">
    <source>
        <dbReference type="ARBA" id="ARBA00010835"/>
    </source>
</evidence>
<dbReference type="InterPro" id="IPR050057">
    <property type="entry name" value="Prokaryotic/Mito_RF"/>
</dbReference>
<dbReference type="PANTHER" id="PTHR43804:SF6">
    <property type="entry name" value="CLASS I PEPTIDE CHAIN RELEASE FACTOR"/>
    <property type="match status" value="1"/>
</dbReference>
<dbReference type="PROSITE" id="PS00745">
    <property type="entry name" value="RF_PROK_I"/>
    <property type="match status" value="1"/>
</dbReference>
<sequence>MEHNGLTYRDFASFARMDDDELARDCDVQAFRASGPGGQCVNTTDSAVRMRHVPTGITVVSRESRSQHQNRALCLEKIREACRRCSRPPKQRKKTRVPRSQKRKRLEAKRARSEVKQLRRRID</sequence>
<comment type="similarity">
    <text evidence="1">Belongs to the prokaryotic/mitochondrial release factor family.</text>
</comment>
<feature type="region of interest" description="Disordered" evidence="2">
    <location>
        <begin position="85"/>
        <end position="123"/>
    </location>
</feature>
<dbReference type="Gene3D" id="3.30.160.20">
    <property type="match status" value="2"/>
</dbReference>
<dbReference type="PANTHER" id="PTHR43804">
    <property type="entry name" value="LD18447P"/>
    <property type="match status" value="1"/>
</dbReference>
<evidence type="ECO:0000256" key="2">
    <source>
        <dbReference type="SAM" id="MobiDB-lite"/>
    </source>
</evidence>
<reference evidence="4" key="2">
    <citation type="journal article" date="2021" name="PeerJ">
        <title>Extensive microbial diversity within the chicken gut microbiome revealed by metagenomics and culture.</title>
        <authorList>
            <person name="Gilroy R."/>
            <person name="Ravi A."/>
            <person name="Getino M."/>
            <person name="Pursley I."/>
            <person name="Horton D.L."/>
            <person name="Alikhan N.F."/>
            <person name="Baker D."/>
            <person name="Gharbi K."/>
            <person name="Hall N."/>
            <person name="Watson M."/>
            <person name="Adriaenssens E.M."/>
            <person name="Foster-Nyarko E."/>
            <person name="Jarju S."/>
            <person name="Secka A."/>
            <person name="Antonio M."/>
            <person name="Oren A."/>
            <person name="Chaudhuri R.R."/>
            <person name="La Ragione R."/>
            <person name="Hildebrand F."/>
            <person name="Pallen M.J."/>
        </authorList>
    </citation>
    <scope>NUCLEOTIDE SEQUENCE</scope>
    <source>
        <strain evidence="4">ChiGjej1B1-2707</strain>
    </source>
</reference>
<evidence type="ECO:0000313" key="5">
    <source>
        <dbReference type="Proteomes" id="UP000824261"/>
    </source>
</evidence>
<dbReference type="EMBL" id="DVGB01000086">
    <property type="protein sequence ID" value="HIR01972.1"/>
    <property type="molecule type" value="Genomic_DNA"/>
</dbReference>
<accession>A0A9D1A0T6</accession>
<gene>
    <name evidence="4" type="ORF">IAA69_06905</name>
</gene>
<dbReference type="InterPro" id="IPR045853">
    <property type="entry name" value="Pep_chain_release_fac_I_sf"/>
</dbReference>